<dbReference type="SUPFAM" id="SSF53756">
    <property type="entry name" value="UDP-Glycosyltransferase/glycogen phosphorylase"/>
    <property type="match status" value="1"/>
</dbReference>
<evidence type="ECO:0000256" key="1">
    <source>
        <dbReference type="SAM" id="MobiDB-lite"/>
    </source>
</evidence>
<comment type="caution">
    <text evidence="2">The sequence shown here is derived from an EMBL/GenBank/DDBJ whole genome shotgun (WGS) entry which is preliminary data.</text>
</comment>
<reference evidence="2" key="1">
    <citation type="journal article" date="2015" name="Nature">
        <title>Complex archaea that bridge the gap between prokaryotes and eukaryotes.</title>
        <authorList>
            <person name="Spang A."/>
            <person name="Saw J.H."/>
            <person name="Jorgensen S.L."/>
            <person name="Zaremba-Niedzwiedzka K."/>
            <person name="Martijn J."/>
            <person name="Lind A.E."/>
            <person name="van Eijk R."/>
            <person name="Schleper C."/>
            <person name="Guy L."/>
            <person name="Ettema T.J."/>
        </authorList>
    </citation>
    <scope>NUCLEOTIDE SEQUENCE</scope>
</reference>
<dbReference type="EMBL" id="LAZR01001276">
    <property type="protein sequence ID" value="KKN47453.1"/>
    <property type="molecule type" value="Genomic_DNA"/>
</dbReference>
<dbReference type="AlphaFoldDB" id="A0A0F9U1E2"/>
<dbReference type="Pfam" id="PF13692">
    <property type="entry name" value="Glyco_trans_1_4"/>
    <property type="match status" value="1"/>
</dbReference>
<dbReference type="InterPro" id="IPR029044">
    <property type="entry name" value="Nucleotide-diphossugar_trans"/>
</dbReference>
<feature type="compositionally biased region" description="Basic and acidic residues" evidence="1">
    <location>
        <begin position="554"/>
        <end position="564"/>
    </location>
</feature>
<proteinExistence type="predicted"/>
<dbReference type="Gene3D" id="3.40.50.2000">
    <property type="entry name" value="Glycogen Phosphorylase B"/>
    <property type="match status" value="1"/>
</dbReference>
<name>A0A0F9U1E2_9ZZZZ</name>
<feature type="region of interest" description="Disordered" evidence="1">
    <location>
        <begin position="547"/>
        <end position="601"/>
    </location>
</feature>
<accession>A0A0F9U1E2</accession>
<protein>
    <recommendedName>
        <fullName evidence="3">Glycosyl transferase family 1 domain-containing protein</fullName>
    </recommendedName>
</protein>
<dbReference type="SUPFAM" id="SSF53448">
    <property type="entry name" value="Nucleotide-diphospho-sugar transferases"/>
    <property type="match status" value="1"/>
</dbReference>
<gene>
    <name evidence="2" type="ORF">LCGC14_0662930</name>
</gene>
<sequence length="601" mass="67530">MSSKVHIVCSSFEGSRILPRMARMLRDHLGWTLSSEPDPTADLNYAFPYLELRHKHDLPMISLFTHREDTAPKKVTFWDRQAARSRLRICWTPMYEEDLKQHGLTRRILPPLDRDFFAPVSCASARSRYSAKLAVGVSGFVYGGGRKGEGLVEEVLHTKTGKQFAWNAIGRGWPVPTHGVPYQKLAEWYSSLDIYFCPSLIEGIPYGPLEALACGIPVVIPRHVGLLDDLPDVPGIVRYDAGDAESATQAFAELAGSLETVRRDELRTVTEPYTIEGWIKGHVEAVNSLETTATVSPTARKSRRGIYVVAYGDKARECARRLIKSVHQHMPGIPVAVASEMPLQEADLYVTHPDADLGGRIVKTKMYELTPASWEEVLYLDADTELIADVSFLFDALSDGWELVLTKDQDDYDLIYSLWRRDSGENRLGREAIGSSRALQLAGGVIGFRRTKATERFFSEWVREWFKLGRRDQGALIRALYTTPVRMLVLGCHWNSFGGIFEGETAGILHHRGGPARRLRGWRAGRLDDPYGMRDTTRLQSYWESGKAPHRRSSLKDAGKDKRSSYWGVTGLPKTVPQLVPANPRKSRLKKDARADCQPGH</sequence>
<evidence type="ECO:0008006" key="3">
    <source>
        <dbReference type="Google" id="ProtNLM"/>
    </source>
</evidence>
<evidence type="ECO:0000313" key="2">
    <source>
        <dbReference type="EMBL" id="KKN47453.1"/>
    </source>
</evidence>
<organism evidence="2">
    <name type="scientific">marine sediment metagenome</name>
    <dbReference type="NCBI Taxonomy" id="412755"/>
    <lineage>
        <taxon>unclassified sequences</taxon>
        <taxon>metagenomes</taxon>
        <taxon>ecological metagenomes</taxon>
    </lineage>
</organism>
<dbReference type="Gene3D" id="3.90.550.10">
    <property type="entry name" value="Spore Coat Polysaccharide Biosynthesis Protein SpsA, Chain A"/>
    <property type="match status" value="1"/>
</dbReference>